<dbReference type="AlphaFoldDB" id="A0AB32ZXJ2"/>
<dbReference type="KEGG" id="amg:AMEC673_07740"/>
<dbReference type="InterPro" id="IPR036086">
    <property type="entry name" value="ParB/Sulfiredoxin_sf"/>
</dbReference>
<name>A0AB32ZXJ2_ALTME</name>
<protein>
    <recommendedName>
        <fullName evidence="3">ParB/Sulfiredoxin domain-containing protein</fullName>
    </recommendedName>
</protein>
<dbReference type="Gene3D" id="3.90.1530.10">
    <property type="entry name" value="Conserved hypothetical protein from pyrococcus furiosus pfu- 392566-001, ParB domain"/>
    <property type="match status" value="1"/>
</dbReference>
<dbReference type="EMBL" id="CP003844">
    <property type="protein sequence ID" value="AFT74242.1"/>
    <property type="molecule type" value="Genomic_DNA"/>
</dbReference>
<organism evidence="1 2">
    <name type="scientific">Alteromonas macleodii (strain English Channel 673)</name>
    <dbReference type="NCBI Taxonomy" id="1004788"/>
    <lineage>
        <taxon>Bacteria</taxon>
        <taxon>Pseudomonadati</taxon>
        <taxon>Pseudomonadota</taxon>
        <taxon>Gammaproteobacteria</taxon>
        <taxon>Alteromonadales</taxon>
        <taxon>Alteromonadaceae</taxon>
        <taxon>Alteromonas/Salinimonas group</taxon>
        <taxon>Alteromonas</taxon>
    </lineage>
</organism>
<dbReference type="RefSeq" id="WP_014976280.1">
    <property type="nucleotide sequence ID" value="NC_018678.1"/>
</dbReference>
<dbReference type="Proteomes" id="UP000006296">
    <property type="component" value="Chromosome"/>
</dbReference>
<gene>
    <name evidence="1" type="ordered locus">AMEC673_07740</name>
</gene>
<proteinExistence type="predicted"/>
<evidence type="ECO:0008006" key="3">
    <source>
        <dbReference type="Google" id="ProtNLM"/>
    </source>
</evidence>
<evidence type="ECO:0000313" key="1">
    <source>
        <dbReference type="EMBL" id="AFT74242.1"/>
    </source>
</evidence>
<dbReference type="SUPFAM" id="SSF110849">
    <property type="entry name" value="ParB/Sulfiredoxin"/>
    <property type="match status" value="1"/>
</dbReference>
<evidence type="ECO:0000313" key="2">
    <source>
        <dbReference type="Proteomes" id="UP000006296"/>
    </source>
</evidence>
<accession>A0AB32ZXJ2</accession>
<sequence length="272" mass="31784">MGTIRISINSINPEDKRYQVRDPRASTWGMKVHDKRSSEEHIKRLVRDLRNDLKLKVQPIEVTRDPKDESKYIIVDGFHRYAAFKKINKETKGGRFKQIRCVFTENVPLERALSINTEHKAKGLTVDQMTELDWQNFLQLMVTDPNISIAETAKKIGVSKSTVSNWRKERKTFIENGYFEPTSRVEKNLITGFPILKQARDELRKDFYEDLDTETQGQLCESDKELLQTILKTVNKAKEPNKLKRGVDLFWGEKHSLVDYDVNLDNSEYDDF</sequence>
<dbReference type="CDD" id="cd00093">
    <property type="entry name" value="HTH_XRE"/>
    <property type="match status" value="1"/>
</dbReference>
<dbReference type="InterPro" id="IPR001387">
    <property type="entry name" value="Cro/C1-type_HTH"/>
</dbReference>
<reference evidence="2" key="1">
    <citation type="journal article" date="2012" name="Sci. Rep.">
        <title>Genomes of surface isolates of Alteromonas macleodii: the life of a widespread marine opportunistic copiotroph.</title>
        <authorList>
            <person name="Lopez-Perez M."/>
            <person name="Gonzaga A."/>
            <person name="Martin-Cuadrado A.B."/>
            <person name="Onyshchenko O."/>
            <person name="Ghavidel A."/>
            <person name="Ghai R."/>
            <person name="Rodriguez-Valera F."/>
        </authorList>
    </citation>
    <scope>NUCLEOTIDE SEQUENCE [LARGE SCALE GENOMIC DNA]</scope>
    <source>
        <strain evidence="2">English Channel 673</strain>
    </source>
</reference>